<dbReference type="PANTHER" id="PTHR48048:SF72">
    <property type="entry name" value="GLYCOSYLTRANSFERASE"/>
    <property type="match status" value="1"/>
</dbReference>
<keyword evidence="3" id="KW-0328">Glycosyltransferase</keyword>
<dbReference type="InterPro" id="IPR050481">
    <property type="entry name" value="UDP-glycosyltransf_plant"/>
</dbReference>
<proteinExistence type="inferred from homology"/>
<dbReference type="PANTHER" id="PTHR48048">
    <property type="entry name" value="GLYCOSYLTRANSFERASE"/>
    <property type="match status" value="1"/>
</dbReference>
<evidence type="ECO:0000256" key="1">
    <source>
        <dbReference type="ARBA" id="ARBA00009995"/>
    </source>
</evidence>
<keyword evidence="5" id="KW-1185">Reference proteome</keyword>
<dbReference type="EMBL" id="JAVIJP010000013">
    <property type="protein sequence ID" value="KAL3646199.1"/>
    <property type="molecule type" value="Genomic_DNA"/>
</dbReference>
<gene>
    <name evidence="4" type="ORF">CASFOL_011379</name>
</gene>
<dbReference type="AlphaFoldDB" id="A0ABD3DWB7"/>
<accession>A0ABD3DWB7</accession>
<comment type="similarity">
    <text evidence="1 3">Belongs to the UDP-glycosyltransferase family.</text>
</comment>
<reference evidence="5" key="1">
    <citation type="journal article" date="2024" name="IScience">
        <title>Strigolactones Initiate the Formation of Haustorium-like Structures in Castilleja.</title>
        <authorList>
            <person name="Buerger M."/>
            <person name="Peterson D."/>
            <person name="Chory J."/>
        </authorList>
    </citation>
    <scope>NUCLEOTIDE SEQUENCE [LARGE SCALE GENOMIC DNA]</scope>
</reference>
<dbReference type="Pfam" id="PF00201">
    <property type="entry name" value="UDPGT"/>
    <property type="match status" value="1"/>
</dbReference>
<name>A0ABD3DWB7_9LAMI</name>
<evidence type="ECO:0000313" key="5">
    <source>
        <dbReference type="Proteomes" id="UP001632038"/>
    </source>
</evidence>
<dbReference type="GO" id="GO:0016757">
    <property type="term" value="F:glycosyltransferase activity"/>
    <property type="evidence" value="ECO:0007669"/>
    <property type="project" value="UniProtKB-KW"/>
</dbReference>
<organism evidence="4 5">
    <name type="scientific">Castilleja foliolosa</name>
    <dbReference type="NCBI Taxonomy" id="1961234"/>
    <lineage>
        <taxon>Eukaryota</taxon>
        <taxon>Viridiplantae</taxon>
        <taxon>Streptophyta</taxon>
        <taxon>Embryophyta</taxon>
        <taxon>Tracheophyta</taxon>
        <taxon>Spermatophyta</taxon>
        <taxon>Magnoliopsida</taxon>
        <taxon>eudicotyledons</taxon>
        <taxon>Gunneridae</taxon>
        <taxon>Pentapetalae</taxon>
        <taxon>asterids</taxon>
        <taxon>lamiids</taxon>
        <taxon>Lamiales</taxon>
        <taxon>Orobanchaceae</taxon>
        <taxon>Pedicularideae</taxon>
        <taxon>Castillejinae</taxon>
        <taxon>Castilleja</taxon>
    </lineage>
</organism>
<protein>
    <submittedName>
        <fullName evidence="4">Uncharacterized protein</fullName>
    </submittedName>
</protein>
<evidence type="ECO:0000256" key="2">
    <source>
        <dbReference type="ARBA" id="ARBA00022679"/>
    </source>
</evidence>
<dbReference type="SUPFAM" id="SSF53756">
    <property type="entry name" value="UDP-Glycosyltransferase/glycogen phosphorylase"/>
    <property type="match status" value="1"/>
</dbReference>
<evidence type="ECO:0000256" key="3">
    <source>
        <dbReference type="RuleBase" id="RU003718"/>
    </source>
</evidence>
<dbReference type="InterPro" id="IPR002213">
    <property type="entry name" value="UDP_glucos_trans"/>
</dbReference>
<dbReference type="Proteomes" id="UP001632038">
    <property type="component" value="Unassembled WGS sequence"/>
</dbReference>
<dbReference type="FunFam" id="3.40.50.2000:FF:000056">
    <property type="entry name" value="Glycosyltransferase"/>
    <property type="match status" value="1"/>
</dbReference>
<evidence type="ECO:0000313" key="4">
    <source>
        <dbReference type="EMBL" id="KAL3646199.1"/>
    </source>
</evidence>
<keyword evidence="2 3" id="KW-0808">Transferase</keyword>
<dbReference type="CDD" id="cd03784">
    <property type="entry name" value="GT1_Gtf-like"/>
    <property type="match status" value="1"/>
</dbReference>
<sequence>MYKDSNGGILIPSYEYPVPAKLVPHFIFDQDTNQVFMDLARSVRQTKGVIVNTFFELEPFAMKFFSDDEKSPSLYPVGPILHVDSRDNRNSKYDEIMKWLDEQPDSSVVFLCFGSKGCFDEAQVKEIALALENSGHRFLWSLRKPPGENKHETPGEYESPDEVLPDGFIQRTLDIGKVIGWAPQVAVLSHRAVGGFVSHCGWNSTLESIWCGVPMAVWPLYAEQSTNAFQLVRELGVGVEIKMEYKYNFMGANMIVRADEIENGIKLLMDKESDVRVKIEDLKVKSRMAVVENGSSFEFVGRFINDVMGNID</sequence>
<dbReference type="InterPro" id="IPR035595">
    <property type="entry name" value="UDP_glycos_trans_CS"/>
</dbReference>
<comment type="caution">
    <text evidence="4">The sequence shown here is derived from an EMBL/GenBank/DDBJ whole genome shotgun (WGS) entry which is preliminary data.</text>
</comment>
<dbReference type="Gene3D" id="3.40.50.2000">
    <property type="entry name" value="Glycogen Phosphorylase B"/>
    <property type="match status" value="2"/>
</dbReference>
<dbReference type="PROSITE" id="PS00375">
    <property type="entry name" value="UDPGT"/>
    <property type="match status" value="1"/>
</dbReference>